<evidence type="ECO:0000313" key="1">
    <source>
        <dbReference type="EMBL" id="DAD56888.1"/>
    </source>
</evidence>
<accession>A0A8D9PGP2</accession>
<reference evidence="1" key="1">
    <citation type="journal article" date="2021" name="Proc. Natl. Acad. Sci. U.S.A.">
        <title>A Catalog of Tens of Thousands of Viruses from Human Metagenomes Reveals Hidden Associations with Chronic Diseases.</title>
        <authorList>
            <person name="Tisza M.J."/>
            <person name="Buck C.B."/>
        </authorList>
    </citation>
    <scope>NUCLEOTIDE SEQUENCE</scope>
    <source>
        <strain evidence="1">CtPNe1</strain>
    </source>
</reference>
<dbReference type="EMBL" id="BK029947">
    <property type="protein sequence ID" value="DAD56888.1"/>
    <property type="molecule type" value="Genomic_DNA"/>
</dbReference>
<organism evidence="1">
    <name type="scientific">Bacteriophage sp</name>
    <dbReference type="NCBI Taxonomy" id="38018"/>
    <lineage>
        <taxon>Viruses</taxon>
    </lineage>
</organism>
<proteinExistence type="predicted"/>
<name>A0A8D9PGP2_9VIRU</name>
<sequence length="50" mass="6133">MSSIKRIIKLNRSRQRAMREKDFRKFYTFSCKIHLIERMDKVPIGSYILK</sequence>
<protein>
    <submittedName>
        <fullName evidence="1">Uncharacterized protein</fullName>
    </submittedName>
</protein>